<feature type="domain" description="Major facilitator superfamily (MFS) profile" evidence="8">
    <location>
        <begin position="21"/>
        <end position="479"/>
    </location>
</feature>
<feature type="transmembrane region" description="Helical" evidence="7">
    <location>
        <begin position="112"/>
        <end position="134"/>
    </location>
</feature>
<feature type="transmembrane region" description="Helical" evidence="7">
    <location>
        <begin position="175"/>
        <end position="193"/>
    </location>
</feature>
<feature type="transmembrane region" description="Helical" evidence="7">
    <location>
        <begin position="87"/>
        <end position="106"/>
    </location>
</feature>
<sequence>MLDNPAATMQYPVTKRAFGLPILVLSGLQLMVVLDGTVVILALPALQRHLGLTSSGSAWTVTAYGLTYGGLMLLGGRLGDSFGRKKMLLLGVSFFTLASLLCGLAQNEAMLIGARALQGTGAAIAAPVAMALVVSTFAPGPPRNQAIAIFGSMMGVGSVGGLVVGGALAEWNWRLIFLINVPIGLLILLGAAFQLHDSTHHRLPLDVRGAFLGTFGCVGVVFGATEGPDLGWTSPYVIGALIAGLLLLVAFVLAERSAVNPLLPLTLFRDRDRSITFIALLLGSGVLGAMTYFVAQFLQNVVGYSPLVAGLASIPFTIGAGIGTGVASKAALMIRPRWLLAGAAAVLAGALFFGSTLDRYVEYLPTLLVLLAVVGMAIGFVIVVGPLCLLVGVPVNEVGPLSAIGQMILTLGTPFAVGLLTPLAASRTLSLGGRTDRTSNLTPTEIAALSSGYTFVLLICAIGAVIIGLLVLTLRYTPQQLAQAQHAQEEAQQV</sequence>
<evidence type="ECO:0000256" key="4">
    <source>
        <dbReference type="ARBA" id="ARBA00022692"/>
    </source>
</evidence>
<dbReference type="SUPFAM" id="SSF103473">
    <property type="entry name" value="MFS general substrate transporter"/>
    <property type="match status" value="2"/>
</dbReference>
<dbReference type="EMBL" id="JAVDWW010000003">
    <property type="protein sequence ID" value="MDR7168839.1"/>
    <property type="molecule type" value="Genomic_DNA"/>
</dbReference>
<evidence type="ECO:0000259" key="8">
    <source>
        <dbReference type="PROSITE" id="PS50850"/>
    </source>
</evidence>
<feature type="transmembrane region" description="Helical" evidence="7">
    <location>
        <begin position="146"/>
        <end position="169"/>
    </location>
</feature>
<feature type="transmembrane region" description="Helical" evidence="7">
    <location>
        <begin position="307"/>
        <end position="326"/>
    </location>
</feature>
<keyword evidence="6 7" id="KW-0472">Membrane</keyword>
<gene>
    <name evidence="9" type="ORF">J2W56_002570</name>
</gene>
<dbReference type="InterPro" id="IPR020846">
    <property type="entry name" value="MFS_dom"/>
</dbReference>
<organism evidence="9 10">
    <name type="scientific">Nocardia kruczakiae</name>
    <dbReference type="NCBI Taxonomy" id="261477"/>
    <lineage>
        <taxon>Bacteria</taxon>
        <taxon>Bacillati</taxon>
        <taxon>Actinomycetota</taxon>
        <taxon>Actinomycetes</taxon>
        <taxon>Mycobacteriales</taxon>
        <taxon>Nocardiaceae</taxon>
        <taxon>Nocardia</taxon>
    </lineage>
</organism>
<feature type="transmembrane region" description="Helical" evidence="7">
    <location>
        <begin position="338"/>
        <end position="357"/>
    </location>
</feature>
<feature type="transmembrane region" description="Helical" evidence="7">
    <location>
        <begin position="58"/>
        <end position="75"/>
    </location>
</feature>
<dbReference type="InterPro" id="IPR011701">
    <property type="entry name" value="MFS"/>
</dbReference>
<comment type="caution">
    <text evidence="9">The sequence shown here is derived from an EMBL/GenBank/DDBJ whole genome shotgun (WGS) entry which is preliminary data.</text>
</comment>
<feature type="transmembrane region" description="Helical" evidence="7">
    <location>
        <begin position="205"/>
        <end position="224"/>
    </location>
</feature>
<evidence type="ECO:0000256" key="2">
    <source>
        <dbReference type="ARBA" id="ARBA00022448"/>
    </source>
</evidence>
<feature type="transmembrane region" description="Helical" evidence="7">
    <location>
        <begin position="363"/>
        <end position="391"/>
    </location>
</feature>
<keyword evidence="10" id="KW-1185">Reference proteome</keyword>
<dbReference type="PANTHER" id="PTHR42718:SF46">
    <property type="entry name" value="BLR6921 PROTEIN"/>
    <property type="match status" value="1"/>
</dbReference>
<dbReference type="Gene3D" id="1.20.1250.20">
    <property type="entry name" value="MFS general substrate transporter like domains"/>
    <property type="match status" value="1"/>
</dbReference>
<evidence type="ECO:0000256" key="5">
    <source>
        <dbReference type="ARBA" id="ARBA00022989"/>
    </source>
</evidence>
<keyword evidence="5 7" id="KW-1133">Transmembrane helix</keyword>
<proteinExistence type="predicted"/>
<comment type="subcellular location">
    <subcellularLocation>
        <location evidence="1">Cell membrane</location>
        <topology evidence="1">Multi-pass membrane protein</topology>
    </subcellularLocation>
</comment>
<evidence type="ECO:0000313" key="10">
    <source>
        <dbReference type="Proteomes" id="UP001251217"/>
    </source>
</evidence>
<reference evidence="9 10" key="1">
    <citation type="submission" date="2023-07" db="EMBL/GenBank/DDBJ databases">
        <title>Sorghum-associated microbial communities from plants grown in Nebraska, USA.</title>
        <authorList>
            <person name="Schachtman D."/>
        </authorList>
    </citation>
    <scope>NUCLEOTIDE SEQUENCE [LARGE SCALE GENOMIC DNA]</scope>
    <source>
        <strain evidence="9 10">4272</strain>
    </source>
</reference>
<dbReference type="Pfam" id="PF07690">
    <property type="entry name" value="MFS_1"/>
    <property type="match status" value="1"/>
</dbReference>
<dbReference type="PANTHER" id="PTHR42718">
    <property type="entry name" value="MAJOR FACILITATOR SUPERFAMILY MULTIDRUG TRANSPORTER MFSC"/>
    <property type="match status" value="1"/>
</dbReference>
<feature type="transmembrane region" description="Helical" evidence="7">
    <location>
        <begin position="20"/>
        <end position="46"/>
    </location>
</feature>
<dbReference type="Gene3D" id="1.20.1720.10">
    <property type="entry name" value="Multidrug resistance protein D"/>
    <property type="match status" value="1"/>
</dbReference>
<feature type="transmembrane region" description="Helical" evidence="7">
    <location>
        <begin position="446"/>
        <end position="472"/>
    </location>
</feature>
<keyword evidence="3" id="KW-1003">Cell membrane</keyword>
<evidence type="ECO:0000256" key="1">
    <source>
        <dbReference type="ARBA" id="ARBA00004651"/>
    </source>
</evidence>
<keyword evidence="4 7" id="KW-0812">Transmembrane</keyword>
<evidence type="ECO:0000256" key="6">
    <source>
        <dbReference type="ARBA" id="ARBA00023136"/>
    </source>
</evidence>
<accession>A0ABU1XE62</accession>
<dbReference type="PROSITE" id="PS50850">
    <property type="entry name" value="MFS"/>
    <property type="match status" value="1"/>
</dbReference>
<feature type="transmembrane region" description="Helical" evidence="7">
    <location>
        <begin position="403"/>
        <end position="426"/>
    </location>
</feature>
<feature type="transmembrane region" description="Helical" evidence="7">
    <location>
        <begin position="236"/>
        <end position="254"/>
    </location>
</feature>
<dbReference type="CDD" id="cd17321">
    <property type="entry name" value="MFS_MMR_MDR_like"/>
    <property type="match status" value="1"/>
</dbReference>
<evidence type="ECO:0000313" key="9">
    <source>
        <dbReference type="EMBL" id="MDR7168839.1"/>
    </source>
</evidence>
<evidence type="ECO:0000256" key="3">
    <source>
        <dbReference type="ARBA" id="ARBA00022475"/>
    </source>
</evidence>
<dbReference type="Proteomes" id="UP001251217">
    <property type="component" value="Unassembled WGS sequence"/>
</dbReference>
<feature type="transmembrane region" description="Helical" evidence="7">
    <location>
        <begin position="275"/>
        <end position="295"/>
    </location>
</feature>
<evidence type="ECO:0000256" key="7">
    <source>
        <dbReference type="SAM" id="Phobius"/>
    </source>
</evidence>
<name>A0ABU1XE62_9NOCA</name>
<protein>
    <submittedName>
        <fullName evidence="9">EmrB/QacA subfamily drug resistance transporter</fullName>
    </submittedName>
</protein>
<keyword evidence="2" id="KW-0813">Transport</keyword>
<dbReference type="InterPro" id="IPR036259">
    <property type="entry name" value="MFS_trans_sf"/>
</dbReference>